<protein>
    <submittedName>
        <fullName evidence="1">Uncharacterized protein</fullName>
    </submittedName>
</protein>
<dbReference type="AlphaFoldDB" id="A0A0E9XL71"/>
<accession>A0A0E9XL71</accession>
<proteinExistence type="predicted"/>
<reference evidence="1" key="2">
    <citation type="journal article" date="2015" name="Fish Shellfish Immunol.">
        <title>Early steps in the European eel (Anguilla anguilla)-Vibrio vulnificus interaction in the gills: Role of the RtxA13 toxin.</title>
        <authorList>
            <person name="Callol A."/>
            <person name="Pajuelo D."/>
            <person name="Ebbesson L."/>
            <person name="Teles M."/>
            <person name="MacKenzie S."/>
            <person name="Amaro C."/>
        </authorList>
    </citation>
    <scope>NUCLEOTIDE SEQUENCE</scope>
</reference>
<evidence type="ECO:0000313" key="1">
    <source>
        <dbReference type="EMBL" id="JAI02581.1"/>
    </source>
</evidence>
<organism evidence="1">
    <name type="scientific">Anguilla anguilla</name>
    <name type="common">European freshwater eel</name>
    <name type="synonym">Muraena anguilla</name>
    <dbReference type="NCBI Taxonomy" id="7936"/>
    <lineage>
        <taxon>Eukaryota</taxon>
        <taxon>Metazoa</taxon>
        <taxon>Chordata</taxon>
        <taxon>Craniata</taxon>
        <taxon>Vertebrata</taxon>
        <taxon>Euteleostomi</taxon>
        <taxon>Actinopterygii</taxon>
        <taxon>Neopterygii</taxon>
        <taxon>Teleostei</taxon>
        <taxon>Anguilliformes</taxon>
        <taxon>Anguillidae</taxon>
        <taxon>Anguilla</taxon>
    </lineage>
</organism>
<sequence>MSCWQTRSALFSVFEGQMSAGRLCPSS</sequence>
<reference evidence="1" key="1">
    <citation type="submission" date="2014-11" db="EMBL/GenBank/DDBJ databases">
        <authorList>
            <person name="Amaro Gonzalez C."/>
        </authorList>
    </citation>
    <scope>NUCLEOTIDE SEQUENCE</scope>
</reference>
<dbReference type="EMBL" id="GBXM01005997">
    <property type="protein sequence ID" value="JAI02581.1"/>
    <property type="molecule type" value="Transcribed_RNA"/>
</dbReference>
<name>A0A0E9XL71_ANGAN</name>